<protein>
    <recommendedName>
        <fullName evidence="1">DUF4427 domain-containing protein</fullName>
    </recommendedName>
</protein>
<evidence type="ECO:0000313" key="2">
    <source>
        <dbReference type="EMBL" id="VVP12335.1"/>
    </source>
</evidence>
<dbReference type="Proteomes" id="UP000325723">
    <property type="component" value="Unassembled WGS sequence"/>
</dbReference>
<dbReference type="InterPro" id="IPR025216">
    <property type="entry name" value="DUF4427"/>
</dbReference>
<feature type="domain" description="DUF4427" evidence="1">
    <location>
        <begin position="294"/>
        <end position="394"/>
    </location>
</feature>
<comment type="caution">
    <text evidence="2">The sequence shown here is derived from an EMBL/GenBank/DDBJ whole genome shotgun (WGS) entry which is preliminary data.</text>
</comment>
<dbReference type="AlphaFoldDB" id="A0A8H2NTM9"/>
<accession>A0A8H2NTM9</accession>
<evidence type="ECO:0000259" key="1">
    <source>
        <dbReference type="Pfam" id="PF14468"/>
    </source>
</evidence>
<evidence type="ECO:0000313" key="3">
    <source>
        <dbReference type="Proteomes" id="UP000325723"/>
    </source>
</evidence>
<proteinExistence type="predicted"/>
<name>A0A8H2NTM9_PSEFL</name>
<gene>
    <name evidence="2" type="ORF">PS900_03408</name>
</gene>
<dbReference type="EMBL" id="CABVIE010000010">
    <property type="protein sequence ID" value="VVP12335.1"/>
    <property type="molecule type" value="Genomic_DNA"/>
</dbReference>
<dbReference type="Pfam" id="PF14468">
    <property type="entry name" value="DUF4427"/>
    <property type="match status" value="1"/>
</dbReference>
<reference evidence="2 3" key="1">
    <citation type="submission" date="2019-09" db="EMBL/GenBank/DDBJ databases">
        <authorList>
            <person name="Chandra G."/>
            <person name="Truman W A."/>
        </authorList>
    </citation>
    <scope>NUCLEOTIDE SEQUENCE [LARGE SCALE GENOMIC DNA]</scope>
    <source>
        <strain evidence="2">PS900</strain>
    </source>
</reference>
<dbReference type="RefSeq" id="WP_224789085.1">
    <property type="nucleotide sequence ID" value="NZ_CABVIE010000010.1"/>
</dbReference>
<sequence>MSDQNDAHQAPRIAHYFRDVDLSSNSCPQFIPEFFSTNCWAEDWPARFLLRVAIRFHHIWATFGIRNGHETIHGDQPAVCFSNFSIDDLIAVREGVEGVNKTITQYAITFPTCSAERAGAEQVVQGGDLRAFLQKSNPAVAVTPEDVLRNEYRYVVCQLDMFNDQAMPSEWRWPYTRNYHRAIAKMEDNGCLGDKLPGLELTQKRWSGIGIVVATQADARRLQYDILSLIDQQIVSESHFDHLLVCERLPTALEGLSEVGKQSAVEAAYFDFKSCMVVSDEAAVEALQDFSARISELELCTLRTVTRERGGCWVYFEDNTHPYVRALIKTGRVLVNKLGRYIGTLDELDIRRDLRERQEIVKVLCEQLQLKHGVACSYFSVLNSLRPDDLPNFCGRPWSGFYLITDEPDDEDDEENEGEIS</sequence>
<organism evidence="2 3">
    <name type="scientific">Pseudomonas fluorescens</name>
    <dbReference type="NCBI Taxonomy" id="294"/>
    <lineage>
        <taxon>Bacteria</taxon>
        <taxon>Pseudomonadati</taxon>
        <taxon>Pseudomonadota</taxon>
        <taxon>Gammaproteobacteria</taxon>
        <taxon>Pseudomonadales</taxon>
        <taxon>Pseudomonadaceae</taxon>
        <taxon>Pseudomonas</taxon>
    </lineage>
</organism>